<dbReference type="Proteomes" id="UP000325255">
    <property type="component" value="Unassembled WGS sequence"/>
</dbReference>
<dbReference type="EMBL" id="VWPK01000019">
    <property type="protein sequence ID" value="KAA5611618.1"/>
    <property type="molecule type" value="Genomic_DNA"/>
</dbReference>
<gene>
    <name evidence="2" type="ORF">F1189_13735</name>
</gene>
<feature type="region of interest" description="Disordered" evidence="1">
    <location>
        <begin position="1"/>
        <end position="20"/>
    </location>
</feature>
<evidence type="ECO:0000256" key="1">
    <source>
        <dbReference type="SAM" id="MobiDB-lite"/>
    </source>
</evidence>
<organism evidence="2 3">
    <name type="scientific">Rhodovastum atsumiense</name>
    <dbReference type="NCBI Taxonomy" id="504468"/>
    <lineage>
        <taxon>Bacteria</taxon>
        <taxon>Pseudomonadati</taxon>
        <taxon>Pseudomonadota</taxon>
        <taxon>Alphaproteobacteria</taxon>
        <taxon>Acetobacterales</taxon>
        <taxon>Acetobacteraceae</taxon>
        <taxon>Rhodovastum</taxon>
    </lineage>
</organism>
<accession>A0A5M6IVT9</accession>
<protein>
    <submittedName>
        <fullName evidence="2">Uncharacterized protein</fullName>
    </submittedName>
</protein>
<proteinExistence type="predicted"/>
<dbReference type="AlphaFoldDB" id="A0A5M6IVT9"/>
<evidence type="ECO:0000313" key="2">
    <source>
        <dbReference type="EMBL" id="KAA5611618.1"/>
    </source>
</evidence>
<name>A0A5M6IVT9_9PROT</name>
<feature type="compositionally biased region" description="Low complexity" evidence="1">
    <location>
        <begin position="105"/>
        <end position="122"/>
    </location>
</feature>
<reference evidence="2 3" key="1">
    <citation type="submission" date="2019-09" db="EMBL/GenBank/DDBJ databases">
        <title>Genome sequence of Rhodovastum atsumiense, a diverse member of the Acetobacteraceae family of non-sulfur purple photosynthetic bacteria.</title>
        <authorList>
            <person name="Meyer T."/>
            <person name="Kyndt J."/>
        </authorList>
    </citation>
    <scope>NUCLEOTIDE SEQUENCE [LARGE SCALE GENOMIC DNA]</scope>
    <source>
        <strain evidence="2 3">DSM 21279</strain>
    </source>
</reference>
<comment type="caution">
    <text evidence="2">The sequence shown here is derived from an EMBL/GenBank/DDBJ whole genome shotgun (WGS) entry which is preliminary data.</text>
</comment>
<keyword evidence="3" id="KW-1185">Reference proteome</keyword>
<feature type="compositionally biased region" description="Basic and acidic residues" evidence="1">
    <location>
        <begin position="8"/>
        <end position="17"/>
    </location>
</feature>
<dbReference type="OrthoDB" id="7470921at2"/>
<evidence type="ECO:0000313" key="3">
    <source>
        <dbReference type="Proteomes" id="UP000325255"/>
    </source>
</evidence>
<sequence length="154" mass="16524">MDAILEAARQRPPEKRGGHSPLYEHLWDHYEELAPGLNPPRRPYWDGVAAALRALHPGETAAQIADGDGKPPTGERVRKAWWQVRRDKARLAGDGAPARARPVAKETPAPEAPAAAAAAPVAKTRRKTAPPPAAAAAEEEDETDVLQFAGGRKV</sequence>
<feature type="region of interest" description="Disordered" evidence="1">
    <location>
        <begin position="89"/>
        <end position="154"/>
    </location>
</feature>
<dbReference type="RefSeq" id="WP_150041392.1">
    <property type="nucleotide sequence ID" value="NZ_OW485606.1"/>
</dbReference>